<accession>A0ABD6EKJ8</accession>
<dbReference type="PROSITE" id="PS50280">
    <property type="entry name" value="SET"/>
    <property type="match status" value="1"/>
</dbReference>
<dbReference type="Proteomes" id="UP001608902">
    <property type="component" value="Unassembled WGS sequence"/>
</dbReference>
<reference evidence="2 3" key="1">
    <citation type="submission" date="2024-08" db="EMBL/GenBank/DDBJ databases">
        <title>Gnathostoma spinigerum genome.</title>
        <authorList>
            <person name="Gonzalez-Bertolin B."/>
            <person name="Monzon S."/>
            <person name="Zaballos A."/>
            <person name="Jimenez P."/>
            <person name="Dekumyoy P."/>
            <person name="Varona S."/>
            <person name="Cuesta I."/>
            <person name="Sumanam S."/>
            <person name="Adisakwattana P."/>
            <person name="Gasser R.B."/>
            <person name="Hernandez-Gonzalez A."/>
            <person name="Young N.D."/>
            <person name="Perteguer M.J."/>
        </authorList>
    </citation>
    <scope>NUCLEOTIDE SEQUENCE [LARGE SCALE GENOMIC DNA]</scope>
    <source>
        <strain evidence="2">AL3</strain>
        <tissue evidence="2">Liver</tissue>
    </source>
</reference>
<dbReference type="SUPFAM" id="SSF82199">
    <property type="entry name" value="SET domain"/>
    <property type="match status" value="1"/>
</dbReference>
<protein>
    <recommendedName>
        <fullName evidence="1">SET domain-containing protein</fullName>
    </recommendedName>
</protein>
<feature type="domain" description="SET" evidence="1">
    <location>
        <begin position="20"/>
        <end position="234"/>
    </location>
</feature>
<sequence>MSADIDTFLRWASEKGIFYEGIDIRPCKGSSGHGVFSKKSYRSGETLIMVPPHMMITAGKIAEMPQYQEILRRCRLTPFETLVLFFLLEPTGTSLWTPYLNVLPHSFSTPAYVDPDLNAEQLPFSVRTAWLNQQSELKAMLMKLETCLSTSVTWERFLYAWHVVNTRCIYVENKEHPLIDCRDGDTVAVIPLIDMLNHSNQNQAFAFWDSVNSVYKLTAVHCISDDEEVYVCYGGHSNSKLWMEYGFTIPDNIYNKFPISYDLLFTVAESIGLKFSYAHKQTVINASLPCTLYASDNEPSFGLRTNLAILQMEPKQLWKWNQLCDKENSQESELVIKFLQYLKDLLLKKREKINMRYAWLWDEEISVLDACLLNAES</sequence>
<proteinExistence type="predicted"/>
<organism evidence="2 3">
    <name type="scientific">Gnathostoma spinigerum</name>
    <dbReference type="NCBI Taxonomy" id="75299"/>
    <lineage>
        <taxon>Eukaryota</taxon>
        <taxon>Metazoa</taxon>
        <taxon>Ecdysozoa</taxon>
        <taxon>Nematoda</taxon>
        <taxon>Chromadorea</taxon>
        <taxon>Rhabditida</taxon>
        <taxon>Spirurina</taxon>
        <taxon>Gnathostomatomorpha</taxon>
        <taxon>Gnathostomatoidea</taxon>
        <taxon>Gnathostomatidae</taxon>
        <taxon>Gnathostoma</taxon>
    </lineage>
</organism>
<dbReference type="Gene3D" id="3.90.1410.10">
    <property type="entry name" value="set domain protein methyltransferase, domain 1"/>
    <property type="match status" value="1"/>
</dbReference>
<keyword evidence="3" id="KW-1185">Reference proteome</keyword>
<dbReference type="PANTHER" id="PTHR13271">
    <property type="entry name" value="UNCHARACTERIZED PUTATIVE METHYLTRANSFERASE"/>
    <property type="match status" value="1"/>
</dbReference>
<dbReference type="InterPro" id="IPR046341">
    <property type="entry name" value="SET_dom_sf"/>
</dbReference>
<evidence type="ECO:0000259" key="1">
    <source>
        <dbReference type="PROSITE" id="PS50280"/>
    </source>
</evidence>
<dbReference type="InterPro" id="IPR001214">
    <property type="entry name" value="SET_dom"/>
</dbReference>
<gene>
    <name evidence="2" type="ORF">AB6A40_005393</name>
</gene>
<dbReference type="Pfam" id="PF00856">
    <property type="entry name" value="SET"/>
    <property type="match status" value="1"/>
</dbReference>
<evidence type="ECO:0000313" key="3">
    <source>
        <dbReference type="Proteomes" id="UP001608902"/>
    </source>
</evidence>
<name>A0ABD6EKJ8_9BILA</name>
<comment type="caution">
    <text evidence="2">The sequence shown here is derived from an EMBL/GenBank/DDBJ whole genome shotgun (WGS) entry which is preliminary data.</text>
</comment>
<dbReference type="PANTHER" id="PTHR13271:SF151">
    <property type="entry name" value="SET DOMAIN-CONTAINING PROTEIN 4"/>
    <property type="match status" value="1"/>
</dbReference>
<dbReference type="EMBL" id="JBGFUD010003402">
    <property type="protein sequence ID" value="MFH4978684.1"/>
    <property type="molecule type" value="Genomic_DNA"/>
</dbReference>
<dbReference type="InterPro" id="IPR050600">
    <property type="entry name" value="SETD3_SETD6_MTase"/>
</dbReference>
<dbReference type="AlphaFoldDB" id="A0ABD6EKJ8"/>
<evidence type="ECO:0000313" key="2">
    <source>
        <dbReference type="EMBL" id="MFH4978684.1"/>
    </source>
</evidence>